<dbReference type="RefSeq" id="WP_295322295.1">
    <property type="nucleotide sequence ID" value="NZ_LT598653.1"/>
</dbReference>
<dbReference type="InterPro" id="IPR001387">
    <property type="entry name" value="Cro/C1-type_HTH"/>
</dbReference>
<dbReference type="InterPro" id="IPR010982">
    <property type="entry name" value="Lambda_DNA-bd_dom_sf"/>
</dbReference>
<dbReference type="EMBL" id="LT598653">
    <property type="protein sequence ID" value="SBV35067.1"/>
    <property type="molecule type" value="Genomic_DNA"/>
</dbReference>
<dbReference type="GO" id="GO:0003677">
    <property type="term" value="F:DNA binding"/>
    <property type="evidence" value="ECO:0007669"/>
    <property type="project" value="InterPro"/>
</dbReference>
<dbReference type="SUPFAM" id="SSF47413">
    <property type="entry name" value="lambda repressor-like DNA-binding domains"/>
    <property type="match status" value="1"/>
</dbReference>
<evidence type="ECO:0000313" key="2">
    <source>
        <dbReference type="EMBL" id="SBV35067.1"/>
    </source>
</evidence>
<feature type="domain" description="HTH cro/C1-type" evidence="1">
    <location>
        <begin position="10"/>
        <end position="65"/>
    </location>
</feature>
<dbReference type="AlphaFoldDB" id="A0A1Y5Q5L9"/>
<dbReference type="SMART" id="SM00530">
    <property type="entry name" value="HTH_XRE"/>
    <property type="match status" value="1"/>
</dbReference>
<evidence type="ECO:0000259" key="1">
    <source>
        <dbReference type="PROSITE" id="PS50943"/>
    </source>
</evidence>
<reference evidence="2" key="1">
    <citation type="submission" date="2016-03" db="EMBL/GenBank/DDBJ databases">
        <authorList>
            <person name="Ploux O."/>
        </authorList>
    </citation>
    <scope>NUCLEOTIDE SEQUENCE</scope>
    <source>
        <strain evidence="2">UC10</strain>
    </source>
</reference>
<dbReference type="Pfam" id="PF13560">
    <property type="entry name" value="HTH_31"/>
    <property type="match status" value="1"/>
</dbReference>
<dbReference type="KEGG" id="sphu:SPPYR_3952"/>
<dbReference type="CDD" id="cd00093">
    <property type="entry name" value="HTH_XRE"/>
    <property type="match status" value="1"/>
</dbReference>
<protein>
    <recommendedName>
        <fullName evidence="1">HTH cro/C1-type domain-containing protein</fullName>
    </recommendedName>
</protein>
<dbReference type="PROSITE" id="PS50943">
    <property type="entry name" value="HTH_CROC1"/>
    <property type="match status" value="1"/>
</dbReference>
<proteinExistence type="predicted"/>
<gene>
    <name evidence="2" type="ORF">SPPYR_3952</name>
</gene>
<organism evidence="2">
    <name type="scientific">uncultured Sphingopyxis sp</name>
    <dbReference type="NCBI Taxonomy" id="310581"/>
    <lineage>
        <taxon>Bacteria</taxon>
        <taxon>Pseudomonadati</taxon>
        <taxon>Pseudomonadota</taxon>
        <taxon>Alphaproteobacteria</taxon>
        <taxon>Sphingomonadales</taxon>
        <taxon>Sphingomonadaceae</taxon>
        <taxon>Sphingopyxis</taxon>
        <taxon>environmental samples</taxon>
    </lineage>
</organism>
<dbReference type="Gene3D" id="1.10.260.40">
    <property type="entry name" value="lambda repressor-like DNA-binding domains"/>
    <property type="match status" value="1"/>
</dbReference>
<accession>A0A1Y5Q5L9</accession>
<sequence>MPYQRLVATLIEARKNAGLTQQDLADRLNRPKHFISRYETGAARLDIIDFVDVANALALDPLAELGQAFLIDDDD</sequence>
<name>A0A1Y5Q5L9_9SPHN</name>